<feature type="domain" description="Smr" evidence="6">
    <location>
        <begin position="686"/>
        <end position="769"/>
    </location>
</feature>
<dbReference type="Pfam" id="PF17177">
    <property type="entry name" value="PPR_long"/>
    <property type="match status" value="1"/>
</dbReference>
<dbReference type="SMART" id="SM00463">
    <property type="entry name" value="SMR"/>
    <property type="match status" value="1"/>
</dbReference>
<keyword evidence="2" id="KW-0677">Repeat</keyword>
<feature type="compositionally biased region" description="Low complexity" evidence="4">
    <location>
        <begin position="95"/>
        <end position="115"/>
    </location>
</feature>
<feature type="compositionally biased region" description="Basic and acidic residues" evidence="4">
    <location>
        <begin position="1"/>
        <end position="15"/>
    </location>
</feature>
<feature type="repeat" description="PPR" evidence="3">
    <location>
        <begin position="467"/>
        <end position="497"/>
    </location>
</feature>
<dbReference type="AlphaFoldDB" id="A0A8J5H0A0"/>
<keyword evidence="5" id="KW-1133">Transmembrane helix</keyword>
<feature type="region of interest" description="Disordered" evidence="4">
    <location>
        <begin position="1"/>
        <end position="27"/>
    </location>
</feature>
<dbReference type="InterPro" id="IPR002625">
    <property type="entry name" value="Smr_dom"/>
</dbReference>
<feature type="region of interest" description="Disordered" evidence="4">
    <location>
        <begin position="151"/>
        <end position="190"/>
    </location>
</feature>
<reference evidence="7 8" key="1">
    <citation type="submission" date="2020-08" db="EMBL/GenBank/DDBJ databases">
        <title>Plant Genome Project.</title>
        <authorList>
            <person name="Zhang R.-G."/>
        </authorList>
    </citation>
    <scope>NUCLEOTIDE SEQUENCE [LARGE SCALE GENOMIC DNA]</scope>
    <source>
        <tissue evidence="7">Rhizome</tissue>
    </source>
</reference>
<dbReference type="GO" id="GO:0009570">
    <property type="term" value="C:chloroplast stroma"/>
    <property type="evidence" value="ECO:0007669"/>
    <property type="project" value="TreeGrafter"/>
</dbReference>
<dbReference type="NCBIfam" id="TIGR00756">
    <property type="entry name" value="PPR"/>
    <property type="match status" value="9"/>
</dbReference>
<dbReference type="PANTHER" id="PTHR47447">
    <property type="entry name" value="OS03G0856100 PROTEIN"/>
    <property type="match status" value="1"/>
</dbReference>
<feature type="region of interest" description="Disordered" evidence="4">
    <location>
        <begin position="94"/>
        <end position="122"/>
    </location>
</feature>
<evidence type="ECO:0000256" key="2">
    <source>
        <dbReference type="ARBA" id="ARBA00022737"/>
    </source>
</evidence>
<dbReference type="Proteomes" id="UP000734854">
    <property type="component" value="Unassembled WGS sequence"/>
</dbReference>
<dbReference type="InterPro" id="IPR033443">
    <property type="entry name" value="PROP1-like_PPR_dom"/>
</dbReference>
<feature type="repeat" description="PPR" evidence="3">
    <location>
        <begin position="433"/>
        <end position="463"/>
    </location>
</feature>
<comment type="caution">
    <text evidence="7">The sequence shown here is derived from an EMBL/GenBank/DDBJ whole genome shotgun (WGS) entry which is preliminary data.</text>
</comment>
<dbReference type="Pfam" id="PF13041">
    <property type="entry name" value="PPR_2"/>
    <property type="match status" value="2"/>
</dbReference>
<dbReference type="PROSITE" id="PS50828">
    <property type="entry name" value="SMR"/>
    <property type="match status" value="1"/>
</dbReference>
<dbReference type="Gene3D" id="1.25.40.10">
    <property type="entry name" value="Tetratricopeptide repeat domain"/>
    <property type="match status" value="3"/>
</dbReference>
<feature type="compositionally biased region" description="Polar residues" evidence="4">
    <location>
        <begin position="170"/>
        <end position="182"/>
    </location>
</feature>
<dbReference type="GO" id="GO:0003729">
    <property type="term" value="F:mRNA binding"/>
    <property type="evidence" value="ECO:0007669"/>
    <property type="project" value="TreeGrafter"/>
</dbReference>
<evidence type="ECO:0000259" key="6">
    <source>
        <dbReference type="PROSITE" id="PS50828"/>
    </source>
</evidence>
<feature type="repeat" description="PPR" evidence="3">
    <location>
        <begin position="328"/>
        <end position="362"/>
    </location>
</feature>
<feature type="repeat" description="PPR" evidence="3">
    <location>
        <begin position="363"/>
        <end position="397"/>
    </location>
</feature>
<protein>
    <recommendedName>
        <fullName evidence="6">Smr domain-containing protein</fullName>
    </recommendedName>
</protein>
<evidence type="ECO:0000256" key="4">
    <source>
        <dbReference type="SAM" id="MobiDB-lite"/>
    </source>
</evidence>
<keyword evidence="5" id="KW-0812">Transmembrane</keyword>
<keyword evidence="8" id="KW-1185">Reference proteome</keyword>
<feature type="transmembrane region" description="Helical" evidence="5">
    <location>
        <begin position="44"/>
        <end position="65"/>
    </location>
</feature>
<sequence length="784" mass="87434">MSQRKSTYEKGKKDQVPQLSEDDMRSARDASTLRLEETKRARNFSLLVCFFFQILGAATTCYVALHPNLRSVTGKYFDEELSRKLCEANSSVIVPKTKPSSPSASEEEAATTAAKNRARSKRKSFIPSHPLSFPHFLHLHRHLHKPLSVSLEDHHISSPPSPPSSHPSPFKNSIWVNPNSPRASRLRQRSSDSRYARLALLAASLDSSDPTDPSISAVLASFGSAATVQDAVIVLNSMSNSHNAVLALRWFQRKIDREVVLYNVTLKVLRKSKDLVGAEGLWGEMLEKGIKPDNVTFTTMISCARFCNKPEKAVEWFEKMPEFGCHPDDITYSAMIDAYGRLNNVEMALELYDRARAEKWRLDPVTFATVIRVYGISGNFDGALNVYEEMKALGAKPNLVIYNTLLDAMGRARRPWQVKTIYREMCSKGLAPNRATYSALLRAYAKARYAEDALDVYRQMRKEMELDIILYNMLLSMCADVGSVDEAVKIFNEMKELSNACKPDSWSYSAMITAYSCSGKVSEAESMLNEMSEAGYQPNIFVLTSLIQCYGKAGRTDSIVKAFDKLLGWGIKPDDRLCGCLLNVVAQTATEELGKIIGCIERGNTQLGSLVNLLVDEACDNDTVRQEAVLLFHNVSSEVKRAYSNCLIDLCVNLNHLERACVLLDLAIQLEIYTDLQSRSATQWSLYVKGLSHGAALTALHVWMNDLAKSLQNGENLPPLLGIFTGHGKHKYSEKGLASVFQSHLREICAPFHEAPDKAGWFLTTQLAAESWLESRNSSYKVAA</sequence>
<dbReference type="PANTHER" id="PTHR47447:SF12">
    <property type="entry name" value="PENTATRICOPEPTIDE REPEAT-CONTAINING PROTEIN ATP4 HOMOLOG, CHLOROPLASTIC"/>
    <property type="match status" value="1"/>
</dbReference>
<evidence type="ECO:0000256" key="3">
    <source>
        <dbReference type="PROSITE-ProRule" id="PRU00708"/>
    </source>
</evidence>
<dbReference type="GO" id="GO:0045727">
    <property type="term" value="P:positive regulation of translation"/>
    <property type="evidence" value="ECO:0007669"/>
    <property type="project" value="TreeGrafter"/>
</dbReference>
<dbReference type="FunFam" id="1.25.40.10:FF:000509">
    <property type="entry name" value="Pentatricopeptide repeat-containing protein At4g16390, chloroplastic"/>
    <property type="match status" value="1"/>
</dbReference>
<gene>
    <name evidence="7" type="ORF">ZIOFF_025093</name>
</gene>
<feature type="repeat" description="PPR" evidence="3">
    <location>
        <begin position="398"/>
        <end position="432"/>
    </location>
</feature>
<dbReference type="PROSITE" id="PS51375">
    <property type="entry name" value="PPR"/>
    <property type="match status" value="9"/>
</dbReference>
<name>A0A8J5H0A0_ZINOF</name>
<comment type="similarity">
    <text evidence="1">Belongs to the PPR family. P subfamily.</text>
</comment>
<dbReference type="GO" id="GO:0042134">
    <property type="term" value="F:rRNA primary transcript binding"/>
    <property type="evidence" value="ECO:0007669"/>
    <property type="project" value="TreeGrafter"/>
</dbReference>
<proteinExistence type="inferred from homology"/>
<evidence type="ECO:0000256" key="5">
    <source>
        <dbReference type="SAM" id="Phobius"/>
    </source>
</evidence>
<dbReference type="SUPFAM" id="SSF48452">
    <property type="entry name" value="TPR-like"/>
    <property type="match status" value="1"/>
</dbReference>
<feature type="repeat" description="PPR" evidence="3">
    <location>
        <begin position="539"/>
        <end position="573"/>
    </location>
</feature>
<evidence type="ECO:0000256" key="1">
    <source>
        <dbReference type="ARBA" id="ARBA00007626"/>
    </source>
</evidence>
<dbReference type="EMBL" id="JACMSC010000007">
    <property type="protein sequence ID" value="KAG6514723.1"/>
    <property type="molecule type" value="Genomic_DNA"/>
</dbReference>
<evidence type="ECO:0000313" key="8">
    <source>
        <dbReference type="Proteomes" id="UP000734854"/>
    </source>
</evidence>
<feature type="repeat" description="PPR" evidence="3">
    <location>
        <begin position="258"/>
        <end position="292"/>
    </location>
</feature>
<dbReference type="InterPro" id="IPR002885">
    <property type="entry name" value="PPR_rpt"/>
</dbReference>
<keyword evidence="5" id="KW-0472">Membrane</keyword>
<feature type="repeat" description="PPR" evidence="3">
    <location>
        <begin position="293"/>
        <end position="327"/>
    </location>
</feature>
<organism evidence="7 8">
    <name type="scientific">Zingiber officinale</name>
    <name type="common">Ginger</name>
    <name type="synonym">Amomum zingiber</name>
    <dbReference type="NCBI Taxonomy" id="94328"/>
    <lineage>
        <taxon>Eukaryota</taxon>
        <taxon>Viridiplantae</taxon>
        <taxon>Streptophyta</taxon>
        <taxon>Embryophyta</taxon>
        <taxon>Tracheophyta</taxon>
        <taxon>Spermatophyta</taxon>
        <taxon>Magnoliopsida</taxon>
        <taxon>Liliopsida</taxon>
        <taxon>Zingiberales</taxon>
        <taxon>Zingiberaceae</taxon>
        <taxon>Zingiber</taxon>
    </lineage>
</organism>
<evidence type="ECO:0000313" key="7">
    <source>
        <dbReference type="EMBL" id="KAG6514723.1"/>
    </source>
</evidence>
<dbReference type="InterPro" id="IPR011990">
    <property type="entry name" value="TPR-like_helical_dom_sf"/>
</dbReference>
<accession>A0A8J5H0A0</accession>
<feature type="repeat" description="PPR" evidence="3">
    <location>
        <begin position="504"/>
        <end position="538"/>
    </location>
</feature>